<dbReference type="SUPFAM" id="SSF159283">
    <property type="entry name" value="Guanosine diphospho-D-mannose pyrophosphorylase/mannose-6-phosphate isomerase linker domain"/>
    <property type="match status" value="1"/>
</dbReference>
<keyword evidence="2" id="KW-0548">Nucleotidyltransferase</keyword>
<dbReference type="SUPFAM" id="SSF53448">
    <property type="entry name" value="Nucleotide-diphospho-sugar transferases"/>
    <property type="match status" value="1"/>
</dbReference>
<dbReference type="PANTHER" id="PTHR46390">
    <property type="entry name" value="MANNOSE-1-PHOSPHATE GUANYLYLTRANSFERASE"/>
    <property type="match status" value="1"/>
</dbReference>
<dbReference type="Gene3D" id="3.90.550.10">
    <property type="entry name" value="Spore Coat Polysaccharide Biosynthesis Protein SpsA, Chain A"/>
    <property type="match status" value="1"/>
</dbReference>
<keyword evidence="3" id="KW-1185">Reference proteome</keyword>
<evidence type="ECO:0000259" key="1">
    <source>
        <dbReference type="Pfam" id="PF00483"/>
    </source>
</evidence>
<dbReference type="InterPro" id="IPR005835">
    <property type="entry name" value="NTP_transferase_dom"/>
</dbReference>
<dbReference type="CDD" id="cd02509">
    <property type="entry name" value="GDP-M1P_Guanylyltransferase"/>
    <property type="match status" value="1"/>
</dbReference>
<gene>
    <name evidence="2" type="ORF">PEPS_04910</name>
</gene>
<organism evidence="2 3">
    <name type="scientific">Persicobacter psychrovividus</name>
    <dbReference type="NCBI Taxonomy" id="387638"/>
    <lineage>
        <taxon>Bacteria</taxon>
        <taxon>Pseudomonadati</taxon>
        <taxon>Bacteroidota</taxon>
        <taxon>Cytophagia</taxon>
        <taxon>Cytophagales</taxon>
        <taxon>Persicobacteraceae</taxon>
        <taxon>Persicobacter</taxon>
    </lineage>
</organism>
<evidence type="ECO:0000313" key="2">
    <source>
        <dbReference type="EMBL" id="BDC98210.1"/>
    </source>
</evidence>
<accession>A0ABM7VBA0</accession>
<name>A0ABM7VBA0_9BACT</name>
<dbReference type="InterPro" id="IPR029044">
    <property type="entry name" value="Nucleotide-diphossugar_trans"/>
</dbReference>
<keyword evidence="2" id="KW-0808">Transferase</keyword>
<feature type="domain" description="Nucleotidyl transferase" evidence="1">
    <location>
        <begin position="8"/>
        <end position="286"/>
    </location>
</feature>
<evidence type="ECO:0000313" key="3">
    <source>
        <dbReference type="Proteomes" id="UP001354989"/>
    </source>
</evidence>
<dbReference type="InterPro" id="IPR049577">
    <property type="entry name" value="GMPP_N"/>
</dbReference>
<dbReference type="RefSeq" id="WP_338397542.1">
    <property type="nucleotide sequence ID" value="NZ_AP025292.1"/>
</dbReference>
<protein>
    <submittedName>
        <fullName evidence="2">Mannose-1-phosphate guanylyltransferase</fullName>
    </submittedName>
</protein>
<dbReference type="Pfam" id="PF00483">
    <property type="entry name" value="NTP_transferase"/>
    <property type="match status" value="1"/>
</dbReference>
<dbReference type="GO" id="GO:0016779">
    <property type="term" value="F:nucleotidyltransferase activity"/>
    <property type="evidence" value="ECO:0007669"/>
    <property type="project" value="UniProtKB-KW"/>
</dbReference>
<dbReference type="Proteomes" id="UP001354989">
    <property type="component" value="Chromosome"/>
</dbReference>
<sequence>MYSENNYVVIMAGGIGSRLWPFSSIKKPKQFMDVLGTGKSLLQQTYQRFLPVCPRKNIYIVTHESYEELVMEQIPEMDADQLLLEPHRRNTATCLAYACYKIAARNPLARIVAAPSDHTIFREDSFYRCIFSALDSVEERDTLMTIGLRPHGAETSFGYLQYIEGKDETIKKVKTFTEKPTKEMAELFVDSGDYVWNSGIFAWNAQSIVRALRKYLPEIAENFEDLRDVFFTDQESGQIKKAYSHCKNISIDYGLMEKADNVEVILGEFEWADLGSFQAIHEGNEEKEGTNSVKANAMLFDVEDSMIVSDDPDALIVAEGLENYVVALREKVVMIVKKGDERKFKKIFKAVKKATGNEFL</sequence>
<dbReference type="InterPro" id="IPR051161">
    <property type="entry name" value="Mannose-6P_isomerase_type2"/>
</dbReference>
<dbReference type="EMBL" id="AP025292">
    <property type="protein sequence ID" value="BDC98210.1"/>
    <property type="molecule type" value="Genomic_DNA"/>
</dbReference>
<dbReference type="PANTHER" id="PTHR46390:SF1">
    <property type="entry name" value="MANNOSE-1-PHOSPHATE GUANYLYLTRANSFERASE"/>
    <property type="match status" value="1"/>
</dbReference>
<reference evidence="2 3" key="1">
    <citation type="submission" date="2021-12" db="EMBL/GenBank/DDBJ databases">
        <title>Genome sequencing of bacteria with rrn-lacking chromosome and rrn-plasmid.</title>
        <authorList>
            <person name="Anda M."/>
            <person name="Iwasaki W."/>
        </authorList>
    </citation>
    <scope>NUCLEOTIDE SEQUENCE [LARGE SCALE GENOMIC DNA]</scope>
    <source>
        <strain evidence="2 3">NBRC 101262</strain>
    </source>
</reference>
<proteinExistence type="predicted"/>